<dbReference type="InterPro" id="IPR020904">
    <property type="entry name" value="Sc_DH/Rdtase_CS"/>
</dbReference>
<dbReference type="CDD" id="cd05233">
    <property type="entry name" value="SDR_c"/>
    <property type="match status" value="1"/>
</dbReference>
<dbReference type="GO" id="GO:0016491">
    <property type="term" value="F:oxidoreductase activity"/>
    <property type="evidence" value="ECO:0007669"/>
    <property type="project" value="UniProtKB-KW"/>
</dbReference>
<dbReference type="SMART" id="SM00822">
    <property type="entry name" value="PKS_KR"/>
    <property type="match status" value="1"/>
</dbReference>
<dbReference type="Gene3D" id="3.40.50.720">
    <property type="entry name" value="NAD(P)-binding Rossmann-like Domain"/>
    <property type="match status" value="1"/>
</dbReference>
<dbReference type="SUPFAM" id="SSF51735">
    <property type="entry name" value="NAD(P)-binding Rossmann-fold domains"/>
    <property type="match status" value="1"/>
</dbReference>
<dbReference type="PANTHER" id="PTHR24321">
    <property type="entry name" value="DEHYDROGENASES, SHORT CHAIN"/>
    <property type="match status" value="1"/>
</dbReference>
<evidence type="ECO:0000313" key="4">
    <source>
        <dbReference type="EMBL" id="SFH85658.1"/>
    </source>
</evidence>
<dbReference type="InterPro" id="IPR057326">
    <property type="entry name" value="KR_dom"/>
</dbReference>
<dbReference type="STRING" id="34004.SAMN04488021_13819"/>
<dbReference type="EMBL" id="FOPU01000038">
    <property type="protein sequence ID" value="SFH85658.1"/>
    <property type="molecule type" value="Genomic_DNA"/>
</dbReference>
<dbReference type="Proteomes" id="UP000183635">
    <property type="component" value="Unassembled WGS sequence"/>
</dbReference>
<dbReference type="PRINTS" id="PR00081">
    <property type="entry name" value="GDHRDH"/>
</dbReference>
<dbReference type="AlphaFoldDB" id="A0A1I3DGI0"/>
<gene>
    <name evidence="4" type="ORF">SAMN04488021_13819</name>
</gene>
<accession>A0A1I3DGI0</accession>
<proteinExistence type="inferred from homology"/>
<dbReference type="PRINTS" id="PR00080">
    <property type="entry name" value="SDRFAMILY"/>
</dbReference>
<comment type="similarity">
    <text evidence="1">Belongs to the short-chain dehydrogenases/reductases (SDR) family.</text>
</comment>
<name>A0A1I3DGI0_9RHOB</name>
<dbReference type="Pfam" id="PF13561">
    <property type="entry name" value="adh_short_C2"/>
    <property type="match status" value="1"/>
</dbReference>
<evidence type="ECO:0000313" key="5">
    <source>
        <dbReference type="Proteomes" id="UP000183635"/>
    </source>
</evidence>
<sequence length="248" mass="25638">MTGKTVFLTGGASGLGAATARRMAREGASVALADLDLAAAQRVAAEIAGAGGSAIALQADVTQSDSLAAAVAGTVARFGRLDTVVAAAGITINGDPVSMAEADWDRLMDINLKGVFLTCKHALPEIERAGGGAVVLFGSITSFTGRSLSCAYAASKSALLSFSRNVALKYARLPIRVNVLCPGHCETPLVARLFEQTPGTRERLLDLYPMGRFAREDEIANAALFLASDEASYITGTELVIDGGFLAQ</sequence>
<feature type="domain" description="Ketoreductase" evidence="3">
    <location>
        <begin position="4"/>
        <end position="185"/>
    </location>
</feature>
<dbReference type="PANTHER" id="PTHR24321:SF14">
    <property type="entry name" value="SHORT-CHAIN TYPE DEHYDROGENASE_REDUCTASE BLR2146-RELATED"/>
    <property type="match status" value="1"/>
</dbReference>
<dbReference type="RefSeq" id="WP_170848965.1">
    <property type="nucleotide sequence ID" value="NZ_CBCRYP010000068.1"/>
</dbReference>
<evidence type="ECO:0000256" key="2">
    <source>
        <dbReference type="ARBA" id="ARBA00023002"/>
    </source>
</evidence>
<reference evidence="4 5" key="1">
    <citation type="submission" date="2016-10" db="EMBL/GenBank/DDBJ databases">
        <authorList>
            <person name="de Groot N.N."/>
        </authorList>
    </citation>
    <scope>NUCLEOTIDE SEQUENCE [LARGE SCALE GENOMIC DNA]</scope>
    <source>
        <strain evidence="4 5">DSM 8537</strain>
    </source>
</reference>
<dbReference type="InterPro" id="IPR036291">
    <property type="entry name" value="NAD(P)-bd_dom_sf"/>
</dbReference>
<protein>
    <submittedName>
        <fullName evidence="4">NAD(P)-dependent dehydrogenase, short-chain alcohol dehydrogenase family</fullName>
    </submittedName>
</protein>
<keyword evidence="2" id="KW-0560">Oxidoreductase</keyword>
<dbReference type="NCBIfam" id="NF005559">
    <property type="entry name" value="PRK07231.1"/>
    <property type="match status" value="1"/>
</dbReference>
<keyword evidence="5" id="KW-1185">Reference proteome</keyword>
<evidence type="ECO:0000256" key="1">
    <source>
        <dbReference type="ARBA" id="ARBA00006484"/>
    </source>
</evidence>
<dbReference type="InterPro" id="IPR002347">
    <property type="entry name" value="SDR_fam"/>
</dbReference>
<evidence type="ECO:0000259" key="3">
    <source>
        <dbReference type="SMART" id="SM00822"/>
    </source>
</evidence>
<organism evidence="4 5">
    <name type="scientific">Paracoccus aminovorans</name>
    <dbReference type="NCBI Taxonomy" id="34004"/>
    <lineage>
        <taxon>Bacteria</taxon>
        <taxon>Pseudomonadati</taxon>
        <taxon>Pseudomonadota</taxon>
        <taxon>Alphaproteobacteria</taxon>
        <taxon>Rhodobacterales</taxon>
        <taxon>Paracoccaceae</taxon>
        <taxon>Paracoccus</taxon>
    </lineage>
</organism>
<dbReference type="FunFam" id="3.40.50.720:FF:000084">
    <property type="entry name" value="Short-chain dehydrogenase reductase"/>
    <property type="match status" value="1"/>
</dbReference>
<dbReference type="PROSITE" id="PS00061">
    <property type="entry name" value="ADH_SHORT"/>
    <property type="match status" value="1"/>
</dbReference>